<feature type="binding site" evidence="2">
    <location>
        <position position="154"/>
    </location>
    <ligand>
        <name>CoA</name>
        <dbReference type="ChEBI" id="CHEBI:57287"/>
    </ligand>
</feature>
<feature type="domain" description="4'-phosphopantetheinyl transferase N-terminal" evidence="5">
    <location>
        <begin position="28"/>
        <end position="94"/>
    </location>
</feature>
<accession>A0A7W7GY09</accession>
<feature type="binding site" evidence="2">
    <location>
        <position position="150"/>
    </location>
    <ligand>
        <name>CoA</name>
        <dbReference type="ChEBI" id="CHEBI:57287"/>
    </ligand>
</feature>
<sequence length="219" mass="23518">MIGEILPADVCVAEAFSDRTGEPVFPGEEASVGRSVESRRREFVTARRCAREALTQLGFAPVPIPAGPGRDPVWPSGVIGSITHCAGYRGAAVAARTDLTSLGIDAEPHAPLPEGILEAVSLPAERRRLAGLALRYPAIRWDRLLFSAKESVFKAWFPLTGRMLGFDEAELSIDPFAAEFSARLRVPGDRLDGGPALTGFTGRWLVRGDLMLTAVTVHA</sequence>
<feature type="binding site" evidence="3">
    <location>
        <position position="105"/>
    </location>
    <ligand>
        <name>Mg(2+)</name>
        <dbReference type="ChEBI" id="CHEBI:18420"/>
    </ligand>
</feature>
<dbReference type="InterPro" id="IPR037143">
    <property type="entry name" value="4-PPantetheinyl_Trfase_dom_sf"/>
</dbReference>
<dbReference type="GO" id="GO:0009239">
    <property type="term" value="P:enterobactin biosynthetic process"/>
    <property type="evidence" value="ECO:0007669"/>
    <property type="project" value="InterPro"/>
</dbReference>
<dbReference type="PANTHER" id="PTHR38096:SF1">
    <property type="entry name" value="ENTEROBACTIN SYNTHASE COMPONENT D"/>
    <property type="match status" value="1"/>
</dbReference>
<dbReference type="InterPro" id="IPR003542">
    <property type="entry name" value="Enbac_synth_compD-like"/>
</dbReference>
<dbReference type="InterPro" id="IPR041354">
    <property type="entry name" value="4PPT_N"/>
</dbReference>
<feature type="binding site" evidence="3">
    <location>
        <position position="106"/>
    </location>
    <ligand>
        <name>Mg(2+)</name>
        <dbReference type="ChEBI" id="CHEBI:18420"/>
    </ligand>
</feature>
<feature type="binding site" evidence="2">
    <location>
        <begin position="83"/>
        <end position="84"/>
    </location>
    <ligand>
        <name>CoA</name>
        <dbReference type="ChEBI" id="CHEBI:57287"/>
    </ligand>
</feature>
<dbReference type="GO" id="GO:0005886">
    <property type="term" value="C:plasma membrane"/>
    <property type="evidence" value="ECO:0007669"/>
    <property type="project" value="TreeGrafter"/>
</dbReference>
<keyword evidence="3" id="KW-0460">Magnesium</keyword>
<protein>
    <submittedName>
        <fullName evidence="6">4'-phosphopantetheinyl transferase EntD</fullName>
    </submittedName>
</protein>
<feature type="domain" description="4'-phosphopantetheinyl transferase" evidence="4">
    <location>
        <begin position="101"/>
        <end position="175"/>
    </location>
</feature>
<dbReference type="EMBL" id="JACHNB010000001">
    <property type="protein sequence ID" value="MBB4740394.1"/>
    <property type="molecule type" value="Genomic_DNA"/>
</dbReference>
<organism evidence="6 7">
    <name type="scientific">Actinoplanes octamycinicus</name>
    <dbReference type="NCBI Taxonomy" id="135948"/>
    <lineage>
        <taxon>Bacteria</taxon>
        <taxon>Bacillati</taxon>
        <taxon>Actinomycetota</taxon>
        <taxon>Actinomycetes</taxon>
        <taxon>Micromonosporales</taxon>
        <taxon>Micromonosporaceae</taxon>
        <taxon>Actinoplanes</taxon>
    </lineage>
</organism>
<dbReference type="PRINTS" id="PR01399">
    <property type="entry name" value="ENTSNTHTASED"/>
</dbReference>
<comment type="caution">
    <text evidence="6">The sequence shown here is derived from an EMBL/GenBank/DDBJ whole genome shotgun (WGS) entry which is preliminary data.</text>
</comment>
<feature type="binding site" evidence="2">
    <location>
        <position position="39"/>
    </location>
    <ligand>
        <name>CoA</name>
        <dbReference type="ChEBI" id="CHEBI:57287"/>
    </ligand>
</feature>
<feature type="binding site" evidence="2">
    <location>
        <position position="164"/>
    </location>
    <ligand>
        <name>CoA</name>
        <dbReference type="ChEBI" id="CHEBI:57287"/>
    </ligand>
</feature>
<proteinExistence type="predicted"/>
<evidence type="ECO:0000256" key="2">
    <source>
        <dbReference type="PIRSR" id="PIRSR603542-1"/>
    </source>
</evidence>
<dbReference type="Pfam" id="PF17837">
    <property type="entry name" value="4PPT_N"/>
    <property type="match status" value="1"/>
</dbReference>
<dbReference type="AlphaFoldDB" id="A0A7W7GY09"/>
<evidence type="ECO:0000256" key="3">
    <source>
        <dbReference type="PIRSR" id="PIRSR603542-2"/>
    </source>
</evidence>
<evidence type="ECO:0000259" key="5">
    <source>
        <dbReference type="Pfam" id="PF17837"/>
    </source>
</evidence>
<dbReference type="Pfam" id="PF01648">
    <property type="entry name" value="ACPS"/>
    <property type="match status" value="1"/>
</dbReference>
<keyword evidence="3" id="KW-0479">Metal-binding</keyword>
<keyword evidence="7" id="KW-1185">Reference proteome</keyword>
<evidence type="ECO:0000256" key="1">
    <source>
        <dbReference type="ARBA" id="ARBA00022679"/>
    </source>
</evidence>
<dbReference type="SUPFAM" id="SSF56214">
    <property type="entry name" value="4'-phosphopantetheinyl transferase"/>
    <property type="match status" value="1"/>
</dbReference>
<dbReference type="RefSeq" id="WP_185040928.1">
    <property type="nucleotide sequence ID" value="NZ_BAABFG010000005.1"/>
</dbReference>
<keyword evidence="1 6" id="KW-0808">Transferase</keyword>
<evidence type="ECO:0000313" key="6">
    <source>
        <dbReference type="EMBL" id="MBB4740394.1"/>
    </source>
</evidence>
<dbReference type="InterPro" id="IPR008278">
    <property type="entry name" value="4-PPantetheinyl_Trfase_dom"/>
</dbReference>
<evidence type="ECO:0000259" key="4">
    <source>
        <dbReference type="Pfam" id="PF01648"/>
    </source>
</evidence>
<feature type="binding site" evidence="2">
    <location>
        <position position="47"/>
    </location>
    <ligand>
        <name>CoA</name>
        <dbReference type="ChEBI" id="CHEBI:57287"/>
    </ligand>
</feature>
<dbReference type="PANTHER" id="PTHR38096">
    <property type="entry name" value="ENTEROBACTIN SYNTHASE COMPONENT D"/>
    <property type="match status" value="1"/>
</dbReference>
<dbReference type="Proteomes" id="UP000546162">
    <property type="component" value="Unassembled WGS sequence"/>
</dbReference>
<dbReference type="GO" id="GO:0000287">
    <property type="term" value="F:magnesium ion binding"/>
    <property type="evidence" value="ECO:0007669"/>
    <property type="project" value="InterPro"/>
</dbReference>
<dbReference type="GO" id="GO:0009366">
    <property type="term" value="C:enterobactin synthetase complex"/>
    <property type="evidence" value="ECO:0007669"/>
    <property type="project" value="InterPro"/>
</dbReference>
<comment type="cofactor">
    <cofactor evidence="3">
        <name>Mg(2+)</name>
        <dbReference type="ChEBI" id="CHEBI:18420"/>
    </cofactor>
</comment>
<reference evidence="6 7" key="1">
    <citation type="submission" date="2020-08" db="EMBL/GenBank/DDBJ databases">
        <title>Sequencing the genomes of 1000 actinobacteria strains.</title>
        <authorList>
            <person name="Klenk H.-P."/>
        </authorList>
    </citation>
    <scope>NUCLEOTIDE SEQUENCE [LARGE SCALE GENOMIC DNA]</scope>
    <source>
        <strain evidence="6 7">DSM 45809</strain>
    </source>
</reference>
<dbReference type="GO" id="GO:0008897">
    <property type="term" value="F:holo-[acyl-carrier-protein] synthase activity"/>
    <property type="evidence" value="ECO:0007669"/>
    <property type="project" value="InterPro"/>
</dbReference>
<name>A0A7W7GY09_9ACTN</name>
<feature type="binding site" evidence="2">
    <location>
        <position position="105"/>
    </location>
    <ligand>
        <name>CoA</name>
        <dbReference type="ChEBI" id="CHEBI:57287"/>
    </ligand>
</feature>
<feature type="binding site" evidence="3">
    <location>
        <position position="107"/>
    </location>
    <ligand>
        <name>Mg(2+)</name>
        <dbReference type="ChEBI" id="CHEBI:18420"/>
    </ligand>
</feature>
<gene>
    <name evidence="6" type="ORF">BJY16_003853</name>
</gene>
<evidence type="ECO:0000313" key="7">
    <source>
        <dbReference type="Proteomes" id="UP000546162"/>
    </source>
</evidence>